<name>A0ABN0IVX3_9LEPT</name>
<sequence length="158" mass="19001">MKKNIESQITGRLFIDPYENGISEKCKEKIEYSDSNASWRLWHGITEEFEDTFFFAELKIKNLHLIPKIFDRNPKYTSNENWFLLQDREDIYDIYEKNRFFLGGIAEATQLGIPFKEEFQGFCFHRQESYEEFFHSTNRLLLAFNNKLKEYTESNGCF</sequence>
<proteinExistence type="predicted"/>
<gene>
    <name evidence="1" type="ORF">LEP1GSC035_0194</name>
</gene>
<dbReference type="RefSeq" id="WP_004433619.1">
    <property type="nucleotide sequence ID" value="NZ_AHMH02000148.1"/>
</dbReference>
<comment type="caution">
    <text evidence="1">The sequence shown here is derived from an EMBL/GenBank/DDBJ whole genome shotgun (WGS) entry which is preliminary data.</text>
</comment>
<keyword evidence="2" id="KW-1185">Reference proteome</keyword>
<evidence type="ECO:0000313" key="1">
    <source>
        <dbReference type="EMBL" id="EMM98544.1"/>
    </source>
</evidence>
<evidence type="ECO:0000313" key="2">
    <source>
        <dbReference type="Proteomes" id="UP000012099"/>
    </source>
</evidence>
<protein>
    <submittedName>
        <fullName evidence="1">Uncharacterized protein</fullName>
    </submittedName>
</protein>
<reference evidence="1 2" key="1">
    <citation type="submission" date="2013-01" db="EMBL/GenBank/DDBJ databases">
        <authorList>
            <person name="Harkins D.M."/>
            <person name="Durkin A.S."/>
            <person name="Brinkac L.M."/>
            <person name="Haft D.H."/>
            <person name="Selengut J.D."/>
            <person name="Sanka R."/>
            <person name="DePew J."/>
            <person name="Purushe J."/>
            <person name="Whelen A.C."/>
            <person name="Vinetz J.M."/>
            <person name="Sutton G.G."/>
            <person name="Nierman W.C."/>
            <person name="Fouts D.E."/>
        </authorList>
    </citation>
    <scope>NUCLEOTIDE SEQUENCE [LARGE SCALE GENOMIC DNA]</scope>
    <source>
        <strain evidence="1 2">2007001578</strain>
    </source>
</reference>
<dbReference type="EMBL" id="AHMH02000148">
    <property type="protein sequence ID" value="EMM98544.1"/>
    <property type="molecule type" value="Genomic_DNA"/>
</dbReference>
<accession>A0ABN0IVX3</accession>
<organism evidence="1 2">
    <name type="scientific">Leptospira noguchii str. 2007001578</name>
    <dbReference type="NCBI Taxonomy" id="1049974"/>
    <lineage>
        <taxon>Bacteria</taxon>
        <taxon>Pseudomonadati</taxon>
        <taxon>Spirochaetota</taxon>
        <taxon>Spirochaetia</taxon>
        <taxon>Leptospirales</taxon>
        <taxon>Leptospiraceae</taxon>
        <taxon>Leptospira</taxon>
    </lineage>
</organism>
<dbReference type="Proteomes" id="UP000012099">
    <property type="component" value="Unassembled WGS sequence"/>
</dbReference>